<dbReference type="SUPFAM" id="SSF56112">
    <property type="entry name" value="Protein kinase-like (PK-like)"/>
    <property type="match status" value="1"/>
</dbReference>
<comment type="caution">
    <text evidence="10">The sequence shown here is derived from an EMBL/GenBank/DDBJ whole genome shotgun (WGS) entry which is preliminary data.</text>
</comment>
<dbReference type="InterPro" id="IPR011009">
    <property type="entry name" value="Kinase-like_dom_sf"/>
</dbReference>
<dbReference type="PROSITE" id="PS50011">
    <property type="entry name" value="PROTEIN_KINASE_DOM"/>
    <property type="match status" value="1"/>
</dbReference>
<evidence type="ECO:0000256" key="3">
    <source>
        <dbReference type="ARBA" id="ARBA00022679"/>
    </source>
</evidence>
<evidence type="ECO:0000256" key="2">
    <source>
        <dbReference type="ARBA" id="ARBA00022527"/>
    </source>
</evidence>
<evidence type="ECO:0000256" key="7">
    <source>
        <dbReference type="ARBA" id="ARBA00047899"/>
    </source>
</evidence>
<dbReference type="Pfam" id="PF00069">
    <property type="entry name" value="Pkinase"/>
    <property type="match status" value="1"/>
</dbReference>
<dbReference type="InterPro" id="IPR051420">
    <property type="entry name" value="Ser_Thr_Kinases_DiverseReg"/>
</dbReference>
<dbReference type="Gramene" id="PRQ38083">
    <property type="protein sequence ID" value="PRQ38083"/>
    <property type="gene ID" value="RchiOBHm_Chr4g0409861"/>
</dbReference>
<evidence type="ECO:0000256" key="1">
    <source>
        <dbReference type="ARBA" id="ARBA00012513"/>
    </source>
</evidence>
<keyword evidence="11" id="KW-1185">Reference proteome</keyword>
<accession>A0A2P6QV79</accession>
<dbReference type="EC" id="2.7.11.1" evidence="1"/>
<dbReference type="GO" id="GO:0004674">
    <property type="term" value="F:protein serine/threonine kinase activity"/>
    <property type="evidence" value="ECO:0007669"/>
    <property type="project" value="UniProtKB-KW"/>
</dbReference>
<evidence type="ECO:0000259" key="9">
    <source>
        <dbReference type="PROSITE" id="PS50011"/>
    </source>
</evidence>
<dbReference type="AlphaFoldDB" id="A0A2P6QV79"/>
<evidence type="ECO:0000256" key="5">
    <source>
        <dbReference type="ARBA" id="ARBA00022777"/>
    </source>
</evidence>
<keyword evidence="2" id="KW-0723">Serine/threonine-protein kinase</keyword>
<dbReference type="GO" id="GO:0005524">
    <property type="term" value="F:ATP binding"/>
    <property type="evidence" value="ECO:0007669"/>
    <property type="project" value="UniProtKB-KW"/>
</dbReference>
<feature type="domain" description="Protein kinase" evidence="9">
    <location>
        <begin position="1"/>
        <end position="176"/>
    </location>
</feature>
<dbReference type="Proteomes" id="UP000238479">
    <property type="component" value="Chromosome 4"/>
</dbReference>
<organism evidence="10 11">
    <name type="scientific">Rosa chinensis</name>
    <name type="common">China rose</name>
    <dbReference type="NCBI Taxonomy" id="74649"/>
    <lineage>
        <taxon>Eukaryota</taxon>
        <taxon>Viridiplantae</taxon>
        <taxon>Streptophyta</taxon>
        <taxon>Embryophyta</taxon>
        <taxon>Tracheophyta</taxon>
        <taxon>Spermatophyta</taxon>
        <taxon>Magnoliopsida</taxon>
        <taxon>eudicotyledons</taxon>
        <taxon>Gunneridae</taxon>
        <taxon>Pentapetalae</taxon>
        <taxon>rosids</taxon>
        <taxon>fabids</taxon>
        <taxon>Rosales</taxon>
        <taxon>Rosaceae</taxon>
        <taxon>Rosoideae</taxon>
        <taxon>Rosoideae incertae sedis</taxon>
        <taxon>Rosa</taxon>
    </lineage>
</organism>
<keyword evidence="4" id="KW-0547">Nucleotide-binding</keyword>
<comment type="catalytic activity">
    <reaction evidence="7">
        <text>L-threonyl-[protein] + ATP = O-phospho-L-threonyl-[protein] + ADP + H(+)</text>
        <dbReference type="Rhea" id="RHEA:46608"/>
        <dbReference type="Rhea" id="RHEA-COMP:11060"/>
        <dbReference type="Rhea" id="RHEA-COMP:11605"/>
        <dbReference type="ChEBI" id="CHEBI:15378"/>
        <dbReference type="ChEBI" id="CHEBI:30013"/>
        <dbReference type="ChEBI" id="CHEBI:30616"/>
        <dbReference type="ChEBI" id="CHEBI:61977"/>
        <dbReference type="ChEBI" id="CHEBI:456216"/>
        <dbReference type="EC" id="2.7.11.1"/>
    </reaction>
</comment>
<evidence type="ECO:0000256" key="6">
    <source>
        <dbReference type="ARBA" id="ARBA00022840"/>
    </source>
</evidence>
<dbReference type="OMA" id="PNSANWI"/>
<name>A0A2P6QV79_ROSCH</name>
<proteinExistence type="predicted"/>
<evidence type="ECO:0000256" key="4">
    <source>
        <dbReference type="ARBA" id="ARBA00022741"/>
    </source>
</evidence>
<keyword evidence="3 10" id="KW-0808">Transferase</keyword>
<dbReference type="PANTHER" id="PTHR48005">
    <property type="entry name" value="LEUCINE RICH REPEAT KINASE 2"/>
    <property type="match status" value="1"/>
</dbReference>
<dbReference type="Gene3D" id="1.10.510.10">
    <property type="entry name" value="Transferase(Phosphotransferase) domain 1"/>
    <property type="match status" value="1"/>
</dbReference>
<gene>
    <name evidence="10" type="ORF">RchiOBHm_Chr4g0409861</name>
</gene>
<dbReference type="InterPro" id="IPR000719">
    <property type="entry name" value="Prot_kinase_dom"/>
</dbReference>
<keyword evidence="5" id="KW-0418">Kinase</keyword>
<protein>
    <recommendedName>
        <fullName evidence="1">non-specific serine/threonine protein kinase</fullName>
        <ecNumber evidence="1">2.7.11.1</ecNumber>
    </recommendedName>
</protein>
<dbReference type="PANTHER" id="PTHR48005:SF16">
    <property type="entry name" value="MDIS1-INTERACTING RECEPTOR LIKE KINASE 2-LIKE ISOFORM X1"/>
    <property type="match status" value="1"/>
</dbReference>
<evidence type="ECO:0000313" key="11">
    <source>
        <dbReference type="Proteomes" id="UP000238479"/>
    </source>
</evidence>
<comment type="catalytic activity">
    <reaction evidence="8">
        <text>L-seryl-[protein] + ATP = O-phospho-L-seryl-[protein] + ADP + H(+)</text>
        <dbReference type="Rhea" id="RHEA:17989"/>
        <dbReference type="Rhea" id="RHEA-COMP:9863"/>
        <dbReference type="Rhea" id="RHEA-COMP:11604"/>
        <dbReference type="ChEBI" id="CHEBI:15378"/>
        <dbReference type="ChEBI" id="CHEBI:29999"/>
        <dbReference type="ChEBI" id="CHEBI:30616"/>
        <dbReference type="ChEBI" id="CHEBI:83421"/>
        <dbReference type="ChEBI" id="CHEBI:456216"/>
        <dbReference type="EC" id="2.7.11.1"/>
    </reaction>
</comment>
<evidence type="ECO:0000256" key="8">
    <source>
        <dbReference type="ARBA" id="ARBA00048679"/>
    </source>
</evidence>
<dbReference type="EMBL" id="PDCK01000042">
    <property type="protein sequence ID" value="PRQ38083.1"/>
    <property type="molecule type" value="Genomic_DNA"/>
</dbReference>
<keyword evidence="6" id="KW-0067">ATP-binding</keyword>
<evidence type="ECO:0000313" key="10">
    <source>
        <dbReference type="EMBL" id="PRQ38083.1"/>
    </source>
</evidence>
<sequence>MRKLKNWGGVKRVNIVKGVAHALCYMHHKCLPPIVHQDISNFGTAKFLNPNSANWIALAGTYGYVAPEPGCTMEVNEKSDVYSFGVVALEIVIGRHPRDLLSSLSSRRSSSSSTALLVHTMPIVDFLDQHISRPTHQVAKEVLSVIKIAFACLNSGPQSSPTMKQVSQQFETHQRLHLSKPLPMITLGELLALDGLALAI</sequence>
<reference evidence="10 11" key="1">
    <citation type="journal article" date="2018" name="Nat. Genet.">
        <title>The Rosa genome provides new insights in the design of modern roses.</title>
        <authorList>
            <person name="Bendahmane M."/>
        </authorList>
    </citation>
    <scope>NUCLEOTIDE SEQUENCE [LARGE SCALE GENOMIC DNA]</scope>
    <source>
        <strain evidence="11">cv. Old Blush</strain>
    </source>
</reference>